<dbReference type="NCBIfam" id="TIGR01856">
    <property type="entry name" value="hisJ_fam"/>
    <property type="match status" value="1"/>
</dbReference>
<sequence length="303" mass="35646">MPYSFHSHSGQFCKHGYGLLEDVVKEAIRKGFYAYGLSEHMPRYHESELYPEELEAHCTPKTLETTYANFQVEAKRVQQLYKDQINILIGAEIEFINKDYAQHVDNLRNIYKADYVVGSLHHVNSVPIDFSPELYAKALGQVDTLKDLYIRYFDEQYVMLQSVQPEVVGHFDLIRIFANQKIADTTLLEPEVWERVVRNIDLVVKYGGLFEINSRSWKKGLLDAYPQRDIIKVILEKHGKFTLSDDCHGPNDVGLFYEKLPTYLEENQIDTLYYLDYDKENRIIVKKHENILDDVFWNKIQHW</sequence>
<dbReference type="CDD" id="cd12110">
    <property type="entry name" value="PHP_HisPPase_Hisj_like"/>
    <property type="match status" value="1"/>
</dbReference>
<dbReference type="Proteomes" id="UP000650833">
    <property type="component" value="Unassembled WGS sequence"/>
</dbReference>
<evidence type="ECO:0000256" key="3">
    <source>
        <dbReference type="ARBA" id="ARBA00013085"/>
    </source>
</evidence>
<dbReference type="PANTHER" id="PTHR21039">
    <property type="entry name" value="HISTIDINOL PHOSPHATASE-RELATED"/>
    <property type="match status" value="1"/>
</dbReference>
<reference evidence="10" key="1">
    <citation type="submission" date="2020-12" db="EMBL/GenBank/DDBJ databases">
        <title>Metabolic potential, ecology and presence of endohyphal bacteria is reflected in genomic diversity of Mucoromycotina.</title>
        <authorList>
            <person name="Muszewska A."/>
            <person name="Okrasinska A."/>
            <person name="Steczkiewicz K."/>
            <person name="Drgas O."/>
            <person name="Orlowska M."/>
            <person name="Perlinska-Lenart U."/>
            <person name="Aleksandrzak-Piekarczyk T."/>
            <person name="Szatraj K."/>
            <person name="Zielenkiewicz U."/>
            <person name="Pilsyk S."/>
            <person name="Malc E."/>
            <person name="Mieczkowski P."/>
            <person name="Kruszewska J.S."/>
            <person name="Biernat P."/>
            <person name="Pawlowska J."/>
        </authorList>
    </citation>
    <scope>NUCLEOTIDE SEQUENCE</scope>
    <source>
        <strain evidence="10">CBS 226.32</strain>
    </source>
</reference>
<evidence type="ECO:0000256" key="2">
    <source>
        <dbReference type="ARBA" id="ARBA00009152"/>
    </source>
</evidence>
<evidence type="ECO:0000256" key="5">
    <source>
        <dbReference type="ARBA" id="ARBA00022801"/>
    </source>
</evidence>
<keyword evidence="6 8" id="KW-0368">Histidine biosynthesis</keyword>
<name>A0A8H7R9Y8_9FUNG</name>
<dbReference type="Pfam" id="PF02811">
    <property type="entry name" value="PHP"/>
    <property type="match status" value="1"/>
</dbReference>
<organism evidence="10 11">
    <name type="scientific">Mucor plumbeus</name>
    <dbReference type="NCBI Taxonomy" id="97098"/>
    <lineage>
        <taxon>Eukaryota</taxon>
        <taxon>Fungi</taxon>
        <taxon>Fungi incertae sedis</taxon>
        <taxon>Mucoromycota</taxon>
        <taxon>Mucoromycotina</taxon>
        <taxon>Mucoromycetes</taxon>
        <taxon>Mucorales</taxon>
        <taxon>Mucorineae</taxon>
        <taxon>Mucoraceae</taxon>
        <taxon>Mucor</taxon>
    </lineage>
</organism>
<proteinExistence type="inferred from homology"/>
<dbReference type="SUPFAM" id="SSF89550">
    <property type="entry name" value="PHP domain-like"/>
    <property type="match status" value="1"/>
</dbReference>
<keyword evidence="11" id="KW-1185">Reference proteome</keyword>
<evidence type="ECO:0000313" key="11">
    <source>
        <dbReference type="Proteomes" id="UP000650833"/>
    </source>
</evidence>
<dbReference type="PANTHER" id="PTHR21039:SF0">
    <property type="entry name" value="HISTIDINOL-PHOSPHATASE"/>
    <property type="match status" value="1"/>
</dbReference>
<feature type="domain" description="PHP" evidence="9">
    <location>
        <begin position="5"/>
        <end position="214"/>
    </location>
</feature>
<dbReference type="GO" id="GO:0005737">
    <property type="term" value="C:cytoplasm"/>
    <property type="evidence" value="ECO:0007669"/>
    <property type="project" value="TreeGrafter"/>
</dbReference>
<evidence type="ECO:0000256" key="8">
    <source>
        <dbReference type="RuleBase" id="RU366003"/>
    </source>
</evidence>
<dbReference type="GO" id="GO:0004401">
    <property type="term" value="F:histidinol-phosphatase activity"/>
    <property type="evidence" value="ECO:0007669"/>
    <property type="project" value="UniProtKB-UniRule"/>
</dbReference>
<dbReference type="InterPro" id="IPR016195">
    <property type="entry name" value="Pol/histidinol_Pase-like"/>
</dbReference>
<evidence type="ECO:0000256" key="1">
    <source>
        <dbReference type="ARBA" id="ARBA00004970"/>
    </source>
</evidence>
<dbReference type="GO" id="GO:0000105">
    <property type="term" value="P:L-histidine biosynthetic process"/>
    <property type="evidence" value="ECO:0007669"/>
    <property type="project" value="UniProtKB-UniRule"/>
</dbReference>
<comment type="catalytic activity">
    <reaction evidence="7 8">
        <text>L-histidinol phosphate + H2O = L-histidinol + phosphate</text>
        <dbReference type="Rhea" id="RHEA:14465"/>
        <dbReference type="ChEBI" id="CHEBI:15377"/>
        <dbReference type="ChEBI" id="CHEBI:43474"/>
        <dbReference type="ChEBI" id="CHEBI:57699"/>
        <dbReference type="ChEBI" id="CHEBI:57980"/>
        <dbReference type="EC" id="3.1.3.15"/>
    </reaction>
</comment>
<dbReference type="OrthoDB" id="5957391at2759"/>
<dbReference type="InterPro" id="IPR004013">
    <property type="entry name" value="PHP_dom"/>
</dbReference>
<keyword evidence="4 8" id="KW-0028">Amino-acid biosynthesis</keyword>
<accession>A0A8H7R9Y8</accession>
<gene>
    <name evidence="10" type="ORF">INT46_010492</name>
</gene>
<dbReference type="InterPro" id="IPR010140">
    <property type="entry name" value="Histidinol_P_phosphatase_HisJ"/>
</dbReference>
<comment type="pathway">
    <text evidence="1 8">Amino-acid biosynthesis; L-histidine biosynthesis; L-histidine from 5-phospho-alpha-D-ribose 1-diphosphate: step 8/9.</text>
</comment>
<keyword evidence="5 8" id="KW-0378">Hydrolase</keyword>
<dbReference type="AlphaFoldDB" id="A0A8H7R9Y8"/>
<evidence type="ECO:0000256" key="4">
    <source>
        <dbReference type="ARBA" id="ARBA00022605"/>
    </source>
</evidence>
<comment type="caution">
    <text evidence="10">The sequence shown here is derived from an EMBL/GenBank/DDBJ whole genome shotgun (WGS) entry which is preliminary data.</text>
</comment>
<evidence type="ECO:0000313" key="10">
    <source>
        <dbReference type="EMBL" id="KAG2207092.1"/>
    </source>
</evidence>
<protein>
    <recommendedName>
        <fullName evidence="3 8">Histidinol-phosphatase</fullName>
        <shortName evidence="8">HolPase</shortName>
        <ecNumber evidence="3 8">3.1.3.15</ecNumber>
    </recommendedName>
</protein>
<dbReference type="EMBL" id="JAEPRC010000136">
    <property type="protein sequence ID" value="KAG2207092.1"/>
    <property type="molecule type" value="Genomic_DNA"/>
</dbReference>
<dbReference type="Gene3D" id="3.20.20.140">
    <property type="entry name" value="Metal-dependent hydrolases"/>
    <property type="match status" value="1"/>
</dbReference>
<evidence type="ECO:0000259" key="9">
    <source>
        <dbReference type="Pfam" id="PF02811"/>
    </source>
</evidence>
<dbReference type="EC" id="3.1.3.15" evidence="3 8"/>
<comment type="similarity">
    <text evidence="2 8">Belongs to the PHP hydrolase family. HisK subfamily.</text>
</comment>
<dbReference type="UniPathway" id="UPA00031">
    <property type="reaction ID" value="UER00013"/>
</dbReference>
<evidence type="ECO:0000256" key="7">
    <source>
        <dbReference type="ARBA" id="ARBA00049158"/>
    </source>
</evidence>
<evidence type="ECO:0000256" key="6">
    <source>
        <dbReference type="ARBA" id="ARBA00023102"/>
    </source>
</evidence>